<dbReference type="PANTHER" id="PTHR48111">
    <property type="entry name" value="REGULATOR OF RPOS"/>
    <property type="match status" value="1"/>
</dbReference>
<dbReference type="RefSeq" id="WP_183671209.1">
    <property type="nucleotide sequence ID" value="NZ_BMPB01000005.1"/>
</dbReference>
<organism evidence="8 9">
    <name type="scientific">Parabacteroides faecis</name>
    <dbReference type="NCBI Taxonomy" id="1217282"/>
    <lineage>
        <taxon>Bacteria</taxon>
        <taxon>Pseudomonadati</taxon>
        <taxon>Bacteroidota</taxon>
        <taxon>Bacteroidia</taxon>
        <taxon>Bacteroidales</taxon>
        <taxon>Tannerellaceae</taxon>
        <taxon>Parabacteroides</taxon>
    </lineage>
</organism>
<dbReference type="PROSITE" id="PS50110">
    <property type="entry name" value="RESPONSE_REGULATORY"/>
    <property type="match status" value="1"/>
</dbReference>
<sequence length="236" mass="26492">MIKLLLVEDDPTLSYIIQSGLQEIIGGYEVITAGNGAEGLLAWQQHHPDIIISDIDMPVMNGFQMVERIRETDGDTPIVFASALTSPKDVREGYKIGVNNYIKKPFVPDELDAHIHGLLKMKDGAKTRNESGYYKIGSYTLDAEHASLRNDNTNTKKVLTVREAQILQLLADNKNETVKREAILSRFWNTEDDYFASRTLDVFIAKLRKLLEDDPLISIKTIRGIGLTLTEECGKV</sequence>
<dbReference type="InterPro" id="IPR039420">
    <property type="entry name" value="WalR-like"/>
</dbReference>
<dbReference type="PANTHER" id="PTHR48111:SF40">
    <property type="entry name" value="PHOSPHATE REGULON TRANSCRIPTIONAL REGULATORY PROTEIN PHOB"/>
    <property type="match status" value="1"/>
</dbReference>
<dbReference type="GO" id="GO:0003677">
    <property type="term" value="F:DNA binding"/>
    <property type="evidence" value="ECO:0007669"/>
    <property type="project" value="UniProtKB-KW"/>
</dbReference>
<evidence type="ECO:0000256" key="3">
    <source>
        <dbReference type="ARBA" id="ARBA00023125"/>
    </source>
</evidence>
<reference evidence="8 9" key="1">
    <citation type="submission" date="2020-08" db="EMBL/GenBank/DDBJ databases">
        <title>Genomic Encyclopedia of Type Strains, Phase IV (KMG-IV): sequencing the most valuable type-strain genomes for metagenomic binning, comparative biology and taxonomic classification.</title>
        <authorList>
            <person name="Goeker M."/>
        </authorList>
    </citation>
    <scope>NUCLEOTIDE SEQUENCE [LARGE SCALE GENOMIC DNA]</scope>
    <source>
        <strain evidence="8 9">DSM 102983</strain>
    </source>
</reference>
<dbReference type="SUPFAM" id="SSF52172">
    <property type="entry name" value="CheY-like"/>
    <property type="match status" value="1"/>
</dbReference>
<evidence type="ECO:0000259" key="7">
    <source>
        <dbReference type="PROSITE" id="PS51755"/>
    </source>
</evidence>
<protein>
    <submittedName>
        <fullName evidence="8">DNA-binding response OmpR family regulator</fullName>
    </submittedName>
</protein>
<evidence type="ECO:0000256" key="1">
    <source>
        <dbReference type="ARBA" id="ARBA00022553"/>
    </source>
</evidence>
<dbReference type="Gene3D" id="3.40.50.2300">
    <property type="match status" value="1"/>
</dbReference>
<evidence type="ECO:0000259" key="6">
    <source>
        <dbReference type="PROSITE" id="PS50110"/>
    </source>
</evidence>
<feature type="domain" description="Response regulatory" evidence="6">
    <location>
        <begin position="3"/>
        <end position="119"/>
    </location>
</feature>
<accession>A0ABR6KPV5</accession>
<feature type="DNA-binding region" description="OmpR/PhoB-type" evidence="5">
    <location>
        <begin position="131"/>
        <end position="231"/>
    </location>
</feature>
<dbReference type="PROSITE" id="PS51755">
    <property type="entry name" value="OMPR_PHOB"/>
    <property type="match status" value="1"/>
</dbReference>
<dbReference type="Pfam" id="PF00486">
    <property type="entry name" value="Trans_reg_C"/>
    <property type="match status" value="1"/>
</dbReference>
<feature type="domain" description="OmpR/PhoB-type" evidence="7">
    <location>
        <begin position="131"/>
        <end position="231"/>
    </location>
</feature>
<dbReference type="InterPro" id="IPR011006">
    <property type="entry name" value="CheY-like_superfamily"/>
</dbReference>
<evidence type="ECO:0000256" key="5">
    <source>
        <dbReference type="PROSITE-ProRule" id="PRU01091"/>
    </source>
</evidence>
<dbReference type="InterPro" id="IPR001789">
    <property type="entry name" value="Sig_transdc_resp-reg_receiver"/>
</dbReference>
<dbReference type="InterPro" id="IPR016032">
    <property type="entry name" value="Sig_transdc_resp-reg_C-effctor"/>
</dbReference>
<evidence type="ECO:0000313" key="9">
    <source>
        <dbReference type="Proteomes" id="UP000533637"/>
    </source>
</evidence>
<dbReference type="Pfam" id="PF00072">
    <property type="entry name" value="Response_reg"/>
    <property type="match status" value="1"/>
</dbReference>
<dbReference type="SMART" id="SM00448">
    <property type="entry name" value="REC"/>
    <property type="match status" value="1"/>
</dbReference>
<evidence type="ECO:0000256" key="2">
    <source>
        <dbReference type="ARBA" id="ARBA00023012"/>
    </source>
</evidence>
<dbReference type="CDD" id="cd00383">
    <property type="entry name" value="trans_reg_C"/>
    <property type="match status" value="1"/>
</dbReference>
<keyword evidence="2" id="KW-0902">Two-component regulatory system</keyword>
<keyword evidence="3 5" id="KW-0238">DNA-binding</keyword>
<proteinExistence type="predicted"/>
<feature type="modified residue" description="4-aspartylphosphate" evidence="4">
    <location>
        <position position="54"/>
    </location>
</feature>
<dbReference type="InterPro" id="IPR001867">
    <property type="entry name" value="OmpR/PhoB-type_DNA-bd"/>
</dbReference>
<dbReference type="SUPFAM" id="SSF46894">
    <property type="entry name" value="C-terminal effector domain of the bipartite response regulators"/>
    <property type="match status" value="1"/>
</dbReference>
<keyword evidence="9" id="KW-1185">Reference proteome</keyword>
<dbReference type="SMART" id="SM00862">
    <property type="entry name" value="Trans_reg_C"/>
    <property type="match status" value="1"/>
</dbReference>
<dbReference type="CDD" id="cd00156">
    <property type="entry name" value="REC"/>
    <property type="match status" value="1"/>
</dbReference>
<name>A0ABR6KPV5_9BACT</name>
<comment type="caution">
    <text evidence="8">The sequence shown here is derived from an EMBL/GenBank/DDBJ whole genome shotgun (WGS) entry which is preliminary data.</text>
</comment>
<evidence type="ECO:0000256" key="4">
    <source>
        <dbReference type="PROSITE-ProRule" id="PRU00169"/>
    </source>
</evidence>
<keyword evidence="1 4" id="KW-0597">Phosphoprotein</keyword>
<dbReference type="Gene3D" id="1.10.10.10">
    <property type="entry name" value="Winged helix-like DNA-binding domain superfamily/Winged helix DNA-binding domain"/>
    <property type="match status" value="1"/>
</dbReference>
<evidence type="ECO:0000313" key="8">
    <source>
        <dbReference type="EMBL" id="MBB4622873.1"/>
    </source>
</evidence>
<dbReference type="EMBL" id="JACHOC010000005">
    <property type="protein sequence ID" value="MBB4622873.1"/>
    <property type="molecule type" value="Genomic_DNA"/>
</dbReference>
<dbReference type="InterPro" id="IPR036388">
    <property type="entry name" value="WH-like_DNA-bd_sf"/>
</dbReference>
<dbReference type="Proteomes" id="UP000533637">
    <property type="component" value="Unassembled WGS sequence"/>
</dbReference>
<gene>
    <name evidence="8" type="ORF">GGQ57_002782</name>
</gene>